<dbReference type="Pfam" id="PF22706">
    <property type="entry name" value="Tex_central_region"/>
    <property type="match status" value="1"/>
</dbReference>
<dbReference type="InterPro" id="IPR037027">
    <property type="entry name" value="YqgF/RNaseH-like_dom_sf"/>
</dbReference>
<dbReference type="PANTHER" id="PTHR10724:SF10">
    <property type="entry name" value="S1 RNA-BINDING DOMAIN-CONTAINING PROTEIN 1"/>
    <property type="match status" value="1"/>
</dbReference>
<dbReference type="PROSITE" id="PS50126">
    <property type="entry name" value="S1"/>
    <property type="match status" value="1"/>
</dbReference>
<comment type="caution">
    <text evidence="2">The sequence shown here is derived from an EMBL/GenBank/DDBJ whole genome shotgun (WGS) entry which is preliminary data.</text>
</comment>
<organism evidence="2 3">
    <name type="scientific">Desulfobotulus pelophilus</name>
    <dbReference type="NCBI Taxonomy" id="2823377"/>
    <lineage>
        <taxon>Bacteria</taxon>
        <taxon>Pseudomonadati</taxon>
        <taxon>Thermodesulfobacteriota</taxon>
        <taxon>Desulfobacteria</taxon>
        <taxon>Desulfobacterales</taxon>
        <taxon>Desulfobacteraceae</taxon>
        <taxon>Desulfobotulus</taxon>
    </lineage>
</organism>
<dbReference type="Pfam" id="PF16921">
    <property type="entry name" value="Tex_YqgF"/>
    <property type="match status" value="1"/>
</dbReference>
<dbReference type="InterPro" id="IPR018974">
    <property type="entry name" value="Tex-like_N"/>
</dbReference>
<dbReference type="Pfam" id="PF00575">
    <property type="entry name" value="S1"/>
    <property type="match status" value="1"/>
</dbReference>
<dbReference type="InterPro" id="IPR012337">
    <property type="entry name" value="RNaseH-like_sf"/>
</dbReference>
<dbReference type="Gene3D" id="2.40.50.140">
    <property type="entry name" value="Nucleic acid-binding proteins"/>
    <property type="match status" value="1"/>
</dbReference>
<reference evidence="2 3" key="1">
    <citation type="submission" date="2022-11" db="EMBL/GenBank/DDBJ databases">
        <title>Desulfobotulus tamanensis H1 sp. nov. - anaerobic, alkaliphilic, sulphate reducing bacterium isolated from terrestrial mud volcano.</title>
        <authorList>
            <person name="Frolova A."/>
            <person name="Merkel A.Y."/>
            <person name="Slobodkin A.I."/>
        </authorList>
    </citation>
    <scope>NUCLEOTIDE SEQUENCE [LARGE SCALE GENOMIC DNA]</scope>
    <source>
        <strain evidence="2 3">H1</strain>
    </source>
</reference>
<dbReference type="SUPFAM" id="SSF50249">
    <property type="entry name" value="Nucleic acid-binding proteins"/>
    <property type="match status" value="1"/>
</dbReference>
<dbReference type="Gene3D" id="1.10.150.310">
    <property type="entry name" value="Tex RuvX-like domain-like"/>
    <property type="match status" value="1"/>
</dbReference>
<proteinExistence type="predicted"/>
<dbReference type="InterPro" id="IPR012340">
    <property type="entry name" value="NA-bd_OB-fold"/>
</dbReference>
<dbReference type="PANTHER" id="PTHR10724">
    <property type="entry name" value="30S RIBOSOMAL PROTEIN S1"/>
    <property type="match status" value="1"/>
</dbReference>
<sequence>MKSIQTNIAAELSIHSHQVNAVLTLLSEGATIPFIARYRKEKTGGLDEVQIATIQDRLEAHEKLEARRKTVLASLMDQAITDRELIKAVEKAASLASLEDLYLPYRPKRRTRAIMARERGLEPLAEHLWAQTSSMNPLYEAAAFVNKDVPDAQAALDGARDILAEKISEDAVIRSSLRDLFFKKAMIASQVIKGKETEGTTFRDYFAHEEPISRAGGHRILAMFRGEREGFLRISIRPEQNEALNRLLGRVIYRKNKASEEVEKAAQDAWKRLIAPALETELRQHLKEKADQEAIQVFATNLHALLMAPPMGAKPVIAVDPGFRSGCKVVVLDSSGSLQADTLIFPMDKKNEAEQRIKDLLHRFGAAAIAIGNGTAGRETETFFRTMDLSIPVIMVNEAGASVYSASSIAREELPDQDVTVRGAVSIGRRLMDPLSELVKIDPKAIGVGQYQHDVDQKLLRQRLDMVVSYCVNRVGVNLNTASASLLSHVSGLGPGLARAVVQYRAENGPFRDRKSLMKVPRLGARTFEQAAGFLRVPESANPLDGSSVHPERYALVTRMANDLGTDVAMLMKSSGMRAGIRPENYVDGDVGLPTLKDILAELDKPGRDPREGFSIFSFADVHTPSDLKPGMKLPGIVTNVTNFGCFVDVGVHQDGLVHISQMADRYVKNPHEVVIPGQTVNVWVLNVDIARKRISLSMKERHDNSTDC</sequence>
<dbReference type="InterPro" id="IPR032639">
    <property type="entry name" value="Tex_YqgF"/>
</dbReference>
<dbReference type="Proteomes" id="UP001209681">
    <property type="component" value="Unassembled WGS sequence"/>
</dbReference>
<evidence type="ECO:0000259" key="1">
    <source>
        <dbReference type="PROSITE" id="PS50126"/>
    </source>
</evidence>
<evidence type="ECO:0000313" key="3">
    <source>
        <dbReference type="Proteomes" id="UP001209681"/>
    </source>
</evidence>
<dbReference type="InterPro" id="IPR055179">
    <property type="entry name" value="Tex-like_central_region"/>
</dbReference>
<dbReference type="RefSeq" id="WP_265425279.1">
    <property type="nucleotide sequence ID" value="NZ_JAPFPW010000011.1"/>
</dbReference>
<dbReference type="Gene3D" id="3.30.420.140">
    <property type="entry name" value="YqgF/RNase H-like domain"/>
    <property type="match status" value="1"/>
</dbReference>
<dbReference type="Pfam" id="PF12836">
    <property type="entry name" value="HHH_3"/>
    <property type="match status" value="1"/>
</dbReference>
<feature type="domain" description="S1 motif" evidence="1">
    <location>
        <begin position="631"/>
        <end position="700"/>
    </location>
</feature>
<dbReference type="InterPro" id="IPR050437">
    <property type="entry name" value="Ribos_protein_bS1-like"/>
</dbReference>
<dbReference type="InterPro" id="IPR003029">
    <property type="entry name" value="S1_domain"/>
</dbReference>
<dbReference type="SMART" id="SM00732">
    <property type="entry name" value="YqgFc"/>
    <property type="match status" value="1"/>
</dbReference>
<dbReference type="Gene3D" id="1.10.10.650">
    <property type="entry name" value="RuvA domain 2-like"/>
    <property type="match status" value="1"/>
</dbReference>
<dbReference type="Pfam" id="PF09371">
    <property type="entry name" value="Tex_N"/>
    <property type="match status" value="1"/>
</dbReference>
<dbReference type="EMBL" id="JAPFPW010000011">
    <property type="protein sequence ID" value="MCW7754359.1"/>
    <property type="molecule type" value="Genomic_DNA"/>
</dbReference>
<dbReference type="InterPro" id="IPR023323">
    <property type="entry name" value="Tex-like_dom_sf"/>
</dbReference>
<accession>A0ABT3NA67</accession>
<dbReference type="CDD" id="cd05685">
    <property type="entry name" value="S1_Tex"/>
    <property type="match status" value="1"/>
</dbReference>
<dbReference type="InterPro" id="IPR044146">
    <property type="entry name" value="S1_Tex"/>
</dbReference>
<dbReference type="InterPro" id="IPR041692">
    <property type="entry name" value="HHH_9"/>
</dbReference>
<evidence type="ECO:0000313" key="2">
    <source>
        <dbReference type="EMBL" id="MCW7754359.1"/>
    </source>
</evidence>
<dbReference type="SUPFAM" id="SSF47781">
    <property type="entry name" value="RuvA domain 2-like"/>
    <property type="match status" value="2"/>
</dbReference>
<dbReference type="InterPro" id="IPR006641">
    <property type="entry name" value="YqgF/RNaseH-like_dom"/>
</dbReference>
<dbReference type="SUPFAM" id="SSF53098">
    <property type="entry name" value="Ribonuclease H-like"/>
    <property type="match status" value="1"/>
</dbReference>
<name>A0ABT3NA67_9BACT</name>
<dbReference type="InterPro" id="IPR010994">
    <property type="entry name" value="RuvA_2-like"/>
</dbReference>
<gene>
    <name evidence="2" type="ORF">OOT00_10210</name>
</gene>
<protein>
    <submittedName>
        <fullName evidence="2">RNA-binding transcriptional accessory protein</fullName>
    </submittedName>
</protein>
<dbReference type="Gene3D" id="1.10.3500.10">
    <property type="entry name" value="Tex N-terminal region-like"/>
    <property type="match status" value="1"/>
</dbReference>
<dbReference type="Pfam" id="PF17674">
    <property type="entry name" value="HHH_9"/>
    <property type="match status" value="1"/>
</dbReference>
<dbReference type="InterPro" id="IPR023319">
    <property type="entry name" value="Tex-like_HTH_dom_sf"/>
</dbReference>
<dbReference type="SUPFAM" id="SSF158832">
    <property type="entry name" value="Tex N-terminal region-like"/>
    <property type="match status" value="1"/>
</dbReference>
<dbReference type="SMART" id="SM00316">
    <property type="entry name" value="S1"/>
    <property type="match status" value="1"/>
</dbReference>
<keyword evidence="3" id="KW-1185">Reference proteome</keyword>